<protein>
    <submittedName>
        <fullName evidence="5">Glycosyltransferase</fullName>
        <ecNumber evidence="5">2.4.-.-</ecNumber>
    </submittedName>
</protein>
<dbReference type="CDD" id="cd00761">
    <property type="entry name" value="Glyco_tranf_GTA_type"/>
    <property type="match status" value="1"/>
</dbReference>
<evidence type="ECO:0000256" key="1">
    <source>
        <dbReference type="ARBA" id="ARBA00006739"/>
    </source>
</evidence>
<dbReference type="SUPFAM" id="SSF53448">
    <property type="entry name" value="Nucleotide-diphospho-sugar transferases"/>
    <property type="match status" value="1"/>
</dbReference>
<dbReference type="Pfam" id="PF00535">
    <property type="entry name" value="Glycos_transf_2"/>
    <property type="match status" value="1"/>
</dbReference>
<dbReference type="RefSeq" id="WP_258387593.1">
    <property type="nucleotide sequence ID" value="NZ_CP091430.1"/>
</dbReference>
<evidence type="ECO:0000313" key="5">
    <source>
        <dbReference type="EMBL" id="UVI31531.1"/>
    </source>
</evidence>
<dbReference type="EC" id="2.4.-.-" evidence="5"/>
<dbReference type="Proteomes" id="UP001057877">
    <property type="component" value="Chromosome"/>
</dbReference>
<evidence type="ECO:0000259" key="4">
    <source>
        <dbReference type="Pfam" id="PF00535"/>
    </source>
</evidence>
<name>A0ABY5SC54_9BACL</name>
<gene>
    <name evidence="5" type="ORF">L1F29_06840</name>
</gene>
<dbReference type="GO" id="GO:0016757">
    <property type="term" value="F:glycosyltransferase activity"/>
    <property type="evidence" value="ECO:0007669"/>
    <property type="project" value="UniProtKB-KW"/>
</dbReference>
<proteinExistence type="inferred from homology"/>
<dbReference type="Gene3D" id="3.90.550.10">
    <property type="entry name" value="Spore Coat Polysaccharide Biosynthesis Protein SpsA, Chain A"/>
    <property type="match status" value="1"/>
</dbReference>
<keyword evidence="2 5" id="KW-0328">Glycosyltransferase</keyword>
<dbReference type="PANTHER" id="PTHR22916">
    <property type="entry name" value="GLYCOSYLTRANSFERASE"/>
    <property type="match status" value="1"/>
</dbReference>
<evidence type="ECO:0000256" key="3">
    <source>
        <dbReference type="ARBA" id="ARBA00022679"/>
    </source>
</evidence>
<dbReference type="PANTHER" id="PTHR22916:SF51">
    <property type="entry name" value="GLYCOSYLTRANSFERASE EPSH-RELATED"/>
    <property type="match status" value="1"/>
</dbReference>
<dbReference type="EMBL" id="CP091430">
    <property type="protein sequence ID" value="UVI31531.1"/>
    <property type="molecule type" value="Genomic_DNA"/>
</dbReference>
<dbReference type="InterPro" id="IPR029044">
    <property type="entry name" value="Nucleotide-diphossugar_trans"/>
</dbReference>
<reference evidence="5" key="1">
    <citation type="submission" date="2022-01" db="EMBL/GenBank/DDBJ databases">
        <title>Paenibacillus spongiae sp. nov., isolated from marine sponge.</title>
        <authorList>
            <person name="Li Z."/>
            <person name="Zhang M."/>
        </authorList>
    </citation>
    <scope>NUCLEOTIDE SEQUENCE</scope>
    <source>
        <strain evidence="5">PHS-Z3</strain>
    </source>
</reference>
<dbReference type="InterPro" id="IPR001173">
    <property type="entry name" value="Glyco_trans_2-like"/>
</dbReference>
<feature type="domain" description="Glycosyltransferase 2-like" evidence="4">
    <location>
        <begin position="6"/>
        <end position="140"/>
    </location>
</feature>
<keyword evidence="6" id="KW-1185">Reference proteome</keyword>
<sequence>MSIKVSVVIPVFNSEKFLVPCIESLLNQTLKDCEFLFVNDGSQDNSQSIIETYMQADNRIKLINQANQGVSTARNTGLAASLGEYVGFVDADDTVEPDMYAVLYRAAKQDNCDVVISNFESEMEGHKVTVAYTFPTDTKLNRSFIEQEIMIHFIKEENLNSVCNKLFRNSVIQENSLQFPDAVALGEDERFNIRFFSLANTMKYINYTGYHYREVAGSATRDILTKDYFGRALEAYKRENPELAALQIDPYRISSLRSIKLMNSVMSFIYMYFKPTAEVGFFKRYGYVRRMINDPHVRNALPIYYKEVYESLGMYHRFMFSMIKRRFTPGLYFAAAYSRLRSSK</sequence>
<keyword evidence="3 5" id="KW-0808">Transferase</keyword>
<comment type="similarity">
    <text evidence="1">Belongs to the glycosyltransferase 2 family.</text>
</comment>
<evidence type="ECO:0000313" key="6">
    <source>
        <dbReference type="Proteomes" id="UP001057877"/>
    </source>
</evidence>
<organism evidence="5 6">
    <name type="scientific">Paenibacillus spongiae</name>
    <dbReference type="NCBI Taxonomy" id="2909671"/>
    <lineage>
        <taxon>Bacteria</taxon>
        <taxon>Bacillati</taxon>
        <taxon>Bacillota</taxon>
        <taxon>Bacilli</taxon>
        <taxon>Bacillales</taxon>
        <taxon>Paenibacillaceae</taxon>
        <taxon>Paenibacillus</taxon>
    </lineage>
</organism>
<accession>A0ABY5SC54</accession>
<evidence type="ECO:0000256" key="2">
    <source>
        <dbReference type="ARBA" id="ARBA00022676"/>
    </source>
</evidence>